<feature type="signal peptide" evidence="1">
    <location>
        <begin position="1"/>
        <end position="16"/>
    </location>
</feature>
<feature type="chain" id="PRO_5021452237" description="Reelin domain-containing protein" evidence="1">
    <location>
        <begin position="17"/>
        <end position="240"/>
    </location>
</feature>
<keyword evidence="1" id="KW-0732">Signal</keyword>
<dbReference type="InterPro" id="IPR042307">
    <property type="entry name" value="Reeler_sf"/>
</dbReference>
<keyword evidence="3" id="KW-1185">Reference proteome</keyword>
<sequence>MYPYFALSILAALTQALPNGAPRCKITETTIQTGHLTAQSPIGITMTAPASYTPGGPAVPITITGKMPATYGVLGYVTPGTTQDSLLTQNGGGVAQHVGAFQNLKAQGMRPQSAASCQAQNVQNDAPESTFTHVAPMLGGQKTITMMWQPPAADVGPVTVNMVVAGNVLEPWQIVQSVQMDSAASPSPAGLQATNAGPVAKASGGQQLANIVKGAAGNVANVGGTLQDVLRGGLAGLGAH</sequence>
<accession>A0A507F892</accession>
<reference evidence="2 3" key="1">
    <citation type="journal article" date="2019" name="Sci. Rep.">
        <title>Comparative genomics of chytrid fungi reveal insights into the obligate biotrophic and pathogenic lifestyle of Synchytrium endobioticum.</title>
        <authorList>
            <person name="van de Vossenberg B.T.L.H."/>
            <person name="Warris S."/>
            <person name="Nguyen H.D.T."/>
            <person name="van Gent-Pelzer M.P.E."/>
            <person name="Joly D.L."/>
            <person name="van de Geest H.C."/>
            <person name="Bonants P.J.M."/>
            <person name="Smith D.S."/>
            <person name="Levesque C.A."/>
            <person name="van der Lee T.A.J."/>
        </authorList>
    </citation>
    <scope>NUCLEOTIDE SEQUENCE [LARGE SCALE GENOMIC DNA]</scope>
    <source>
        <strain evidence="2 3">CBS 675.73</strain>
    </source>
</reference>
<comment type="caution">
    <text evidence="2">The sequence shown here is derived from an EMBL/GenBank/DDBJ whole genome shotgun (WGS) entry which is preliminary data.</text>
</comment>
<dbReference type="OrthoDB" id="2157874at2759"/>
<evidence type="ECO:0008006" key="4">
    <source>
        <dbReference type="Google" id="ProtNLM"/>
    </source>
</evidence>
<gene>
    <name evidence="2" type="ORF">CcCBS67573_g05817</name>
</gene>
<proteinExistence type="predicted"/>
<dbReference type="EMBL" id="QEAP01000222">
    <property type="protein sequence ID" value="TPX72511.1"/>
    <property type="molecule type" value="Genomic_DNA"/>
</dbReference>
<dbReference type="AlphaFoldDB" id="A0A507F892"/>
<evidence type="ECO:0000256" key="1">
    <source>
        <dbReference type="SAM" id="SignalP"/>
    </source>
</evidence>
<evidence type="ECO:0000313" key="2">
    <source>
        <dbReference type="EMBL" id="TPX72511.1"/>
    </source>
</evidence>
<protein>
    <recommendedName>
        <fullName evidence="4">Reelin domain-containing protein</fullName>
    </recommendedName>
</protein>
<name>A0A507F892_9FUNG</name>
<evidence type="ECO:0000313" key="3">
    <source>
        <dbReference type="Proteomes" id="UP000320333"/>
    </source>
</evidence>
<organism evidence="2 3">
    <name type="scientific">Chytriomyces confervae</name>
    <dbReference type="NCBI Taxonomy" id="246404"/>
    <lineage>
        <taxon>Eukaryota</taxon>
        <taxon>Fungi</taxon>
        <taxon>Fungi incertae sedis</taxon>
        <taxon>Chytridiomycota</taxon>
        <taxon>Chytridiomycota incertae sedis</taxon>
        <taxon>Chytridiomycetes</taxon>
        <taxon>Chytridiales</taxon>
        <taxon>Chytriomycetaceae</taxon>
        <taxon>Chytriomyces</taxon>
    </lineage>
</organism>
<dbReference type="Gene3D" id="2.60.40.4060">
    <property type="entry name" value="Reeler domain"/>
    <property type="match status" value="1"/>
</dbReference>
<dbReference type="Proteomes" id="UP000320333">
    <property type="component" value="Unassembled WGS sequence"/>
</dbReference>